<name>A0A438K8B9_VITVI</name>
<accession>A0A438K8B9</accession>
<evidence type="ECO:0000313" key="4">
    <source>
        <dbReference type="Proteomes" id="UP000288805"/>
    </source>
</evidence>
<gene>
    <name evidence="3" type="primary">FBL15_0</name>
    <name evidence="3" type="ORF">CK203_003638</name>
</gene>
<sequence length="1104" mass="121684">MKIWCCFGLGEDEEEVRGTMREGMFGNENDDESEGKELGFLLGGQMSDLEENEMVVGSGGGGGGGGGDQWQLGVGGWRQFDQFASTSGQGIGDNGEAFFPEKCDRLEGSERDDCDSDDRDSWDVHHKRAKVHSYSQQDSGMLLWYKANRPASNLMLTSRHSYLEVMMHIVLELIRGCTYAITAMPLEAGNSSSSTDRDYNVSQSPIPFNNEILRLTSMSNDSDDENPLDSNDGRDEEGDGFSTSKMEDLEVRMDLTDDLLHMVFSFLDHINLCRAAIVCKQWRAGSSHEDFWRCLNFENRNISEEQFEDMCRRYPNATEVNIFGAPSIHSLVMTAMSSLRNLETLTLGKGTLGDAFFQALADCYMLKRLLVNDATLGNGIQEIPIYHDRLHHLQITKCRVLRISVRCPQLETLSLKRSSMAHAVLNCPLLHDLDIGSCHKLTDAAIRSAATSCPLLESLDMSNCSLFLKLHSCEGITSASMAAISHSYMLEVLELDNCSLLTSVSLELPRLQNIRLVHCRKFVDLNLRSIMLSSMTVSNCPALHRINVTSNSLQKLVLQKQASLTTLALQCQYLQEVDLTDCESLTNSICDVFSDDGGCPMLKSLVLDNCEDVLFNILRNHYLDQLGSCVSSPHKLIAAWLSQDHVDISVRCLTAVGFRSTSLVSLSLVGCRAITSLELVCPYLEQVHLDGCDHLERASFRPIEMYIVSSIASTCSYALPILPRIERVALGTDVTLQLATLKSQSHSRSSPLEITTMFCCHTSNNNPLTSPTKDVGLRSLNLGICPKLSALHIEAPSMVQLELKGCGGLSEASINCPMLTSLDASFCSKLKDDCLSATAASCPFIESLILMSCPSVGYEGLSSLRLLPHLTLLDLSYTFLMNLQPVFESCLQLKVLKLQACKYLTDSSLEALYKEGALPALCELDLSYGALCQSAIEELLACCTHLTHVSLNGCLNMHDLNWGFSSGPISELPSIYNTSSLSSHGDDHELIEQPNRLLQNLNCVGCQNIKKVLIPPMARCTHLSSLNLSLSANLKEVDVACYNLCFLNLSNCSSLEILKLECPRLTSLFLQSCNITVEAVEAAISQCNMLETLDIRFCPKMAVA</sequence>
<dbReference type="FunFam" id="3.80.10.10:FF:000357">
    <property type="entry name" value="F-box/LRR-repeat protein 15"/>
    <property type="match status" value="1"/>
</dbReference>
<dbReference type="Proteomes" id="UP000288805">
    <property type="component" value="Unassembled WGS sequence"/>
</dbReference>
<dbReference type="Pfam" id="PF12937">
    <property type="entry name" value="F-box-like"/>
    <property type="match status" value="1"/>
</dbReference>
<evidence type="ECO:0000256" key="1">
    <source>
        <dbReference type="SAM" id="MobiDB-lite"/>
    </source>
</evidence>
<dbReference type="EMBL" id="QGNW01000013">
    <property type="protein sequence ID" value="RVX17443.1"/>
    <property type="molecule type" value="Genomic_DNA"/>
</dbReference>
<dbReference type="Gene3D" id="3.80.10.10">
    <property type="entry name" value="Ribonuclease Inhibitor"/>
    <property type="match status" value="6"/>
</dbReference>
<dbReference type="InterPro" id="IPR032675">
    <property type="entry name" value="LRR_dom_sf"/>
</dbReference>
<organism evidence="3 4">
    <name type="scientific">Vitis vinifera</name>
    <name type="common">Grape</name>
    <dbReference type="NCBI Taxonomy" id="29760"/>
    <lineage>
        <taxon>Eukaryota</taxon>
        <taxon>Viridiplantae</taxon>
        <taxon>Streptophyta</taxon>
        <taxon>Embryophyta</taxon>
        <taxon>Tracheophyta</taxon>
        <taxon>Spermatophyta</taxon>
        <taxon>Magnoliopsida</taxon>
        <taxon>eudicotyledons</taxon>
        <taxon>Gunneridae</taxon>
        <taxon>Pentapetalae</taxon>
        <taxon>rosids</taxon>
        <taxon>Vitales</taxon>
        <taxon>Vitaceae</taxon>
        <taxon>Viteae</taxon>
        <taxon>Vitis</taxon>
    </lineage>
</organism>
<evidence type="ECO:0000313" key="3">
    <source>
        <dbReference type="EMBL" id="RVX17443.1"/>
    </source>
</evidence>
<reference evidence="3 4" key="1">
    <citation type="journal article" date="2018" name="PLoS Genet.">
        <title>Population sequencing reveals clonal diversity and ancestral inbreeding in the grapevine cultivar Chardonnay.</title>
        <authorList>
            <person name="Roach M.J."/>
            <person name="Johnson D.L."/>
            <person name="Bohlmann J."/>
            <person name="van Vuuren H.J."/>
            <person name="Jones S.J."/>
            <person name="Pretorius I.S."/>
            <person name="Schmidt S.A."/>
            <person name="Borneman A.R."/>
        </authorList>
    </citation>
    <scope>NUCLEOTIDE SEQUENCE [LARGE SCALE GENOMIC DNA]</scope>
    <source>
        <strain evidence="4">cv. Chardonnay</strain>
        <tissue evidence="3">Leaf</tissue>
    </source>
</reference>
<dbReference type="InterPro" id="IPR001810">
    <property type="entry name" value="F-box_dom"/>
</dbReference>
<dbReference type="SMART" id="SM00367">
    <property type="entry name" value="LRR_CC"/>
    <property type="match status" value="10"/>
</dbReference>
<dbReference type="SUPFAM" id="SSF81383">
    <property type="entry name" value="F-box domain"/>
    <property type="match status" value="1"/>
</dbReference>
<dbReference type="SUPFAM" id="SSF52047">
    <property type="entry name" value="RNI-like"/>
    <property type="match status" value="3"/>
</dbReference>
<dbReference type="PANTHER" id="PTHR34709:SF57">
    <property type="entry name" value="F-BOX DOMAIN-CONTAINING PROTEIN"/>
    <property type="match status" value="1"/>
</dbReference>
<dbReference type="InterPro" id="IPR055312">
    <property type="entry name" value="FBL15-like"/>
</dbReference>
<dbReference type="InterPro" id="IPR036047">
    <property type="entry name" value="F-box-like_dom_sf"/>
</dbReference>
<dbReference type="AlphaFoldDB" id="A0A438K8B9"/>
<comment type="caution">
    <text evidence="3">The sequence shown here is derived from an EMBL/GenBank/DDBJ whole genome shotgun (WGS) entry which is preliminary data.</text>
</comment>
<feature type="domain" description="F-box" evidence="2">
    <location>
        <begin position="255"/>
        <end position="295"/>
    </location>
</feature>
<dbReference type="PANTHER" id="PTHR34709">
    <property type="entry name" value="OS10G0396666 PROTEIN"/>
    <property type="match status" value="1"/>
</dbReference>
<feature type="region of interest" description="Disordered" evidence="1">
    <location>
        <begin position="219"/>
        <end position="245"/>
    </location>
</feature>
<evidence type="ECO:0000259" key="2">
    <source>
        <dbReference type="SMART" id="SM00256"/>
    </source>
</evidence>
<dbReference type="FunFam" id="3.80.10.10:FF:000648">
    <property type="entry name" value="F-box/LRR-repeat protein 15"/>
    <property type="match status" value="1"/>
</dbReference>
<proteinExistence type="predicted"/>
<dbReference type="InterPro" id="IPR006553">
    <property type="entry name" value="Leu-rich_rpt_Cys-con_subtyp"/>
</dbReference>
<protein>
    <submittedName>
        <fullName evidence="3">F-box/LRR-repeat protein 15</fullName>
    </submittedName>
</protein>
<dbReference type="SMART" id="SM00256">
    <property type="entry name" value="FBOX"/>
    <property type="match status" value="1"/>
</dbReference>